<proteinExistence type="predicted"/>
<name>A0A2P9HRT3_9HYPH</name>
<dbReference type="AlphaFoldDB" id="A0A2P9HRT3"/>
<organism evidence="2 3">
    <name type="scientific">Ochrobactrum soli</name>
    <dbReference type="NCBI Taxonomy" id="2448455"/>
    <lineage>
        <taxon>Bacteria</taxon>
        <taxon>Pseudomonadati</taxon>
        <taxon>Pseudomonadota</taxon>
        <taxon>Alphaproteobacteria</taxon>
        <taxon>Hyphomicrobiales</taxon>
        <taxon>Brucellaceae</taxon>
        <taxon>Brucella/Ochrobactrum group</taxon>
        <taxon>Ochrobactrum</taxon>
    </lineage>
</organism>
<sequence>MGGLIDQLCPHVNEDSASTANQKAGFAPARGLFGPYKGPSYRIGQR</sequence>
<protein>
    <submittedName>
        <fullName evidence="2">Uncharacterized protein</fullName>
    </submittedName>
</protein>
<evidence type="ECO:0000313" key="3">
    <source>
        <dbReference type="Proteomes" id="UP000246073"/>
    </source>
</evidence>
<feature type="region of interest" description="Disordered" evidence="1">
    <location>
        <begin position="15"/>
        <end position="46"/>
    </location>
</feature>
<gene>
    <name evidence="2" type="ORF">OHAE_2676</name>
</gene>
<accession>A0A2P9HRT3</accession>
<evidence type="ECO:0000313" key="2">
    <source>
        <dbReference type="EMBL" id="SPL66809.1"/>
    </source>
</evidence>
<reference evidence="3" key="1">
    <citation type="submission" date="2017-12" db="EMBL/GenBank/DDBJ databases">
        <authorList>
            <person name="Diaz M."/>
        </authorList>
    </citation>
    <scope>NUCLEOTIDE SEQUENCE [LARGE SCALE GENOMIC DNA]</scope>
    <source>
        <strain evidence="3">FI11154</strain>
    </source>
</reference>
<dbReference type="EMBL" id="OOFM01000005">
    <property type="protein sequence ID" value="SPL66809.1"/>
    <property type="molecule type" value="Genomic_DNA"/>
</dbReference>
<dbReference type="Proteomes" id="UP000246073">
    <property type="component" value="Unassembled WGS sequence"/>
</dbReference>
<evidence type="ECO:0000256" key="1">
    <source>
        <dbReference type="SAM" id="MobiDB-lite"/>
    </source>
</evidence>